<dbReference type="OrthoDB" id="10290861at2759"/>
<dbReference type="VEuPathDB" id="GiardiaDB:GLP15_2531"/>
<evidence type="ECO:0000256" key="1">
    <source>
        <dbReference type="SAM" id="MobiDB-lite"/>
    </source>
</evidence>
<proteinExistence type="predicted"/>
<gene>
    <name evidence="2" type="ORF">GLP15_2531</name>
</gene>
<evidence type="ECO:0000313" key="3">
    <source>
        <dbReference type="Proteomes" id="UP000008974"/>
    </source>
</evidence>
<dbReference type="AlphaFoldDB" id="E1EXC7"/>
<reference evidence="2 3" key="1">
    <citation type="journal article" date="2010" name="BMC Genomics">
        <title>Genome analysis and comparative genomics of a Giardia intestinalis assemblage E isolate.</title>
        <authorList>
            <person name="Jerlstrom-Hultqvist J."/>
            <person name="Franzen O."/>
            <person name="Ankarklev J."/>
            <person name="Xu F."/>
            <person name="Nohynkova E."/>
            <person name="Andersson J.O."/>
            <person name="Svard S.G."/>
            <person name="Andersson B."/>
        </authorList>
    </citation>
    <scope>NUCLEOTIDE SEQUENCE [LARGE SCALE GENOMIC DNA]</scope>
    <source>
        <strain evidence="2 3">P15</strain>
    </source>
</reference>
<accession>E1EXC7</accession>
<name>E1EXC7_GIAIA</name>
<protein>
    <submittedName>
        <fullName evidence="2">Uncharacterized protein</fullName>
    </submittedName>
</protein>
<dbReference type="OMA" id="CEKAPFH"/>
<feature type="region of interest" description="Disordered" evidence="1">
    <location>
        <begin position="414"/>
        <end position="448"/>
    </location>
</feature>
<dbReference type="EMBL" id="ACVC01000045">
    <property type="protein sequence ID" value="EFO65149.1"/>
    <property type="molecule type" value="Genomic_DNA"/>
</dbReference>
<dbReference type="Proteomes" id="UP000008974">
    <property type="component" value="Unassembled WGS sequence"/>
</dbReference>
<evidence type="ECO:0000313" key="2">
    <source>
        <dbReference type="EMBL" id="EFO65149.1"/>
    </source>
</evidence>
<sequence>MELYVVYSTNLVEAKAWLPFSTVSMECSSSLPVAEAELERFYIDMVQWLKDVPEHTLLSCLSQQSQEDASRLGDTINIYRITCHVSFRDADMSQNKYLARLKALLHRCATGCIIAFQVETYRPIYRQTIVDFCTTSAFLAQHLDFLQYLEFLEISQPRAQFSATNPASPDESAKEFIKDSFRRLVAPIMSFRAIDILRTSYSGAQMEESRERFRLDLSRRLFNETVFEEVEEALSKELTMPLSKLSAIVLSVCEKAPFHNDYRNLLFSLYGLSNIKSSQYIRNRHTSLTLDNELYRCTFLYMCMYEHIWLILQNSLLDSVEEPQEQGKTTKMIRGSFTDSFQQVFASVYRRKLQGSQELNSAYMAYGSSRPLAVPTGRLAVSLSPFQHTHGRVRDLASMLKRLGFTFINTAPTTRQSPVPTLSTETSIPTRPSSSPQITSSRTPDPDLPVCSTPHNTQTQYKLVECDSFAFKNGHPLNQFEQTETDRFEKDSDRRTVDQFTILSIKQCNTMFWNV</sequence>
<organism evidence="2 3">
    <name type="scientific">Giardia intestinalis (strain P15)</name>
    <name type="common">Giardia lamblia</name>
    <dbReference type="NCBI Taxonomy" id="658858"/>
    <lineage>
        <taxon>Eukaryota</taxon>
        <taxon>Metamonada</taxon>
        <taxon>Diplomonadida</taxon>
        <taxon>Hexamitidae</taxon>
        <taxon>Giardiinae</taxon>
        <taxon>Giardia</taxon>
    </lineage>
</organism>
<comment type="caution">
    <text evidence="2">The sequence shown here is derived from an EMBL/GenBank/DDBJ whole genome shotgun (WGS) entry which is preliminary data.</text>
</comment>
<feature type="compositionally biased region" description="Polar residues" evidence="1">
    <location>
        <begin position="414"/>
        <end position="443"/>
    </location>
</feature>